<sequence length="837" mass="97578">MKIIKLILRGCYRLELSSITEIEIDFTKIGNVLSIIGTNGSGKSSLLHYLSPLPADKVDFTKNGYKEIVIEHLGNTYKLINDFKENKHSFIDLATNEELNIGGTITYQTQLVKDYFNYTKEIHALLTDKEYLTRLSPQKRKEWFTLLCDTDYTYAFSVFNKAKERLRDTVGALKKTKQQLVSVSQGNLESEDLMTINKTIRDKEEEIEYLNHLVSFSPEMNDPDYLEDLIRKQTKNNQELVKWSKDLYQTSKEVYKQYIRPEDLQDILKNIEHYKHESYSHSNRYRAVLESYTETENKLLEINQLRSTSLEDLLKTQTEIQAEIEGFEIDPHLDGLEYPESLLKQLNAQYNEINRYIEESLKIESETLSYRLLKQFQEEIDTLNHSVNQSNVKIAKVTERIHSIKEKERQAKVECPNCHHEFHLGYSKEALEKLTLSLTEEKEKLSTLTQSLKEKQAIATTLNRDIEVLKQLLTLLSSFNGLFSPLIQEIKERKLYQNGTYLYSCIDKTKQGLKDKVKKNELLLQLKEIEEKIKNLNGVDEKYRLSLEETLVKLEKESLELKEKLSHFERRQKILEDKLHCYQVYDDYRRHVASKVEEQEKINFKIIEKDLYDTVHRIVVNLREEIALLSKKQISLAGKQKQIELLETTVRSLEEERVVFQAIIEALNPQDGLIAEGLLGYIKIFLARLNGFIASIWSYPLIVHPSKVETGEELSYRFPITVGHSNHLKPDVSLGSDGIREIINLAFKFMVMKSLKLDNYPLYLDEPGRTFDAKHRENVIKLIERLAEEFPDNQIFLISHSFMEYSVLSDIVYCVISEDNIVLPPNNINTGISITRQ</sequence>
<reference evidence="2" key="1">
    <citation type="journal article" date="2021" name="Proc. Natl. Acad. Sci. U.S.A.">
        <title>A Catalog of Tens of Thousands of Viruses from Human Metagenomes Reveals Hidden Associations with Chronic Diseases.</title>
        <authorList>
            <person name="Tisza M.J."/>
            <person name="Buck C.B."/>
        </authorList>
    </citation>
    <scope>NUCLEOTIDE SEQUENCE</scope>
    <source>
        <strain evidence="2">CtijX18</strain>
    </source>
</reference>
<accession>A0A8S5USK5</accession>
<proteinExistence type="predicted"/>
<evidence type="ECO:0000313" key="2">
    <source>
        <dbReference type="EMBL" id="DAF97386.1"/>
    </source>
</evidence>
<keyword evidence="1" id="KW-0175">Coiled coil</keyword>
<protein>
    <submittedName>
        <fullName evidence="2">Chromosome segregation ATPase</fullName>
    </submittedName>
</protein>
<feature type="coiled-coil region" evidence="1">
    <location>
        <begin position="431"/>
        <end position="458"/>
    </location>
</feature>
<dbReference type="InterPro" id="IPR027417">
    <property type="entry name" value="P-loop_NTPase"/>
</dbReference>
<dbReference type="EMBL" id="BK016133">
    <property type="protein sequence ID" value="DAF97386.1"/>
    <property type="molecule type" value="Genomic_DNA"/>
</dbReference>
<dbReference type="Gene3D" id="3.40.50.300">
    <property type="entry name" value="P-loop containing nucleotide triphosphate hydrolases"/>
    <property type="match status" value="2"/>
</dbReference>
<dbReference type="PANTHER" id="PTHR32114">
    <property type="entry name" value="ABC TRANSPORTER ABCH.3"/>
    <property type="match status" value="1"/>
</dbReference>
<evidence type="ECO:0000256" key="1">
    <source>
        <dbReference type="SAM" id="Coils"/>
    </source>
</evidence>
<feature type="coiled-coil region" evidence="1">
    <location>
        <begin position="519"/>
        <end position="571"/>
    </location>
</feature>
<name>A0A8S5USK5_9CAUD</name>
<dbReference type="SUPFAM" id="SSF52540">
    <property type="entry name" value="P-loop containing nucleoside triphosphate hydrolases"/>
    <property type="match status" value="1"/>
</dbReference>
<organism evidence="2">
    <name type="scientific">Myoviridae sp. ctijX18</name>
    <dbReference type="NCBI Taxonomy" id="2825154"/>
    <lineage>
        <taxon>Viruses</taxon>
        <taxon>Duplodnaviria</taxon>
        <taxon>Heunggongvirae</taxon>
        <taxon>Uroviricota</taxon>
        <taxon>Caudoviricetes</taxon>
    </lineage>
</organism>
<dbReference type="PANTHER" id="PTHR32114:SF2">
    <property type="entry name" value="ABC TRANSPORTER ABCH.3"/>
    <property type="match status" value="1"/>
</dbReference>